<dbReference type="PRINTS" id="PR00080">
    <property type="entry name" value="SDRFAMILY"/>
</dbReference>
<proteinExistence type="inferred from homology"/>
<dbReference type="GO" id="GO:0016491">
    <property type="term" value="F:oxidoreductase activity"/>
    <property type="evidence" value="ECO:0007669"/>
    <property type="project" value="UniProtKB-KW"/>
</dbReference>
<dbReference type="InterPro" id="IPR020904">
    <property type="entry name" value="Sc_DH/Rdtase_CS"/>
</dbReference>
<dbReference type="Proteomes" id="UP000612585">
    <property type="component" value="Unassembled WGS sequence"/>
</dbReference>
<keyword evidence="2" id="KW-0560">Oxidoreductase</keyword>
<dbReference type="PANTHER" id="PTHR42879:SF2">
    <property type="entry name" value="3-OXOACYL-[ACYL-CARRIER-PROTEIN] REDUCTASE FABG"/>
    <property type="match status" value="1"/>
</dbReference>
<comment type="similarity">
    <text evidence="1">Belongs to the short-chain dehydrogenases/reductases (SDR) family.</text>
</comment>
<dbReference type="CDD" id="cd05233">
    <property type="entry name" value="SDR_c"/>
    <property type="match status" value="1"/>
</dbReference>
<dbReference type="GO" id="GO:0032787">
    <property type="term" value="P:monocarboxylic acid metabolic process"/>
    <property type="evidence" value="ECO:0007669"/>
    <property type="project" value="UniProtKB-ARBA"/>
</dbReference>
<gene>
    <name evidence="3" type="ORF">Vau01_032640</name>
</gene>
<dbReference type="RefSeq" id="WP_203993002.1">
    <property type="nucleotide sequence ID" value="NZ_BOPG01000021.1"/>
</dbReference>
<dbReference type="PRINTS" id="PR00081">
    <property type="entry name" value="GDHRDH"/>
</dbReference>
<dbReference type="SUPFAM" id="SSF51735">
    <property type="entry name" value="NAD(P)-binding Rossmann-fold domains"/>
    <property type="match status" value="1"/>
</dbReference>
<name>A0A8J3Z698_9ACTN</name>
<evidence type="ECO:0000313" key="4">
    <source>
        <dbReference type="Proteomes" id="UP000612585"/>
    </source>
</evidence>
<sequence length="254" mass="26480">MDLGLEGRTVIVTGASGGIGRHIARRFAAEGADVVLTYHSSAENARGAAEKLAADHGTKAMAARFDLGDAASAPALVEAVLAWSGRIDVLVNNAVRWGATAPDTTGSFEDAPDEAWQAVVRDNVEGALRLSRSVAPHLRRRRWGRLVHVSSSIATEGMTGGEYYGAAKAALHGFSRSAAFSLGRDGDILSNVVIPGLTRTETNTHIVDSVPPEYAQRHPIGRLLHGDEVAAAIVYLGSAANTGINGQAILVNGG</sequence>
<dbReference type="FunFam" id="3.40.50.720:FF:000084">
    <property type="entry name" value="Short-chain dehydrogenase reductase"/>
    <property type="match status" value="1"/>
</dbReference>
<dbReference type="InterPro" id="IPR036291">
    <property type="entry name" value="NAD(P)-bd_dom_sf"/>
</dbReference>
<dbReference type="InterPro" id="IPR002347">
    <property type="entry name" value="SDR_fam"/>
</dbReference>
<dbReference type="PANTHER" id="PTHR42879">
    <property type="entry name" value="3-OXOACYL-(ACYL-CARRIER-PROTEIN) REDUCTASE"/>
    <property type="match status" value="1"/>
</dbReference>
<evidence type="ECO:0000256" key="2">
    <source>
        <dbReference type="ARBA" id="ARBA00023002"/>
    </source>
</evidence>
<protein>
    <submittedName>
        <fullName evidence="3">Beta-ketoacyl-ACP reductase</fullName>
    </submittedName>
</protein>
<reference evidence="3" key="1">
    <citation type="submission" date="2021-01" db="EMBL/GenBank/DDBJ databases">
        <title>Whole genome shotgun sequence of Virgisporangium aurantiacum NBRC 16421.</title>
        <authorList>
            <person name="Komaki H."/>
            <person name="Tamura T."/>
        </authorList>
    </citation>
    <scope>NUCLEOTIDE SEQUENCE</scope>
    <source>
        <strain evidence="3">NBRC 16421</strain>
    </source>
</reference>
<dbReference type="InterPro" id="IPR050259">
    <property type="entry name" value="SDR"/>
</dbReference>
<organism evidence="3 4">
    <name type="scientific">Virgisporangium aurantiacum</name>
    <dbReference type="NCBI Taxonomy" id="175570"/>
    <lineage>
        <taxon>Bacteria</taxon>
        <taxon>Bacillati</taxon>
        <taxon>Actinomycetota</taxon>
        <taxon>Actinomycetes</taxon>
        <taxon>Micromonosporales</taxon>
        <taxon>Micromonosporaceae</taxon>
        <taxon>Virgisporangium</taxon>
    </lineage>
</organism>
<evidence type="ECO:0000313" key="3">
    <source>
        <dbReference type="EMBL" id="GIJ55748.1"/>
    </source>
</evidence>
<dbReference type="Gene3D" id="3.40.50.720">
    <property type="entry name" value="NAD(P)-binding Rossmann-like Domain"/>
    <property type="match status" value="1"/>
</dbReference>
<dbReference type="EMBL" id="BOPG01000021">
    <property type="protein sequence ID" value="GIJ55748.1"/>
    <property type="molecule type" value="Genomic_DNA"/>
</dbReference>
<evidence type="ECO:0000256" key="1">
    <source>
        <dbReference type="ARBA" id="ARBA00006484"/>
    </source>
</evidence>
<comment type="caution">
    <text evidence="3">The sequence shown here is derived from an EMBL/GenBank/DDBJ whole genome shotgun (WGS) entry which is preliminary data.</text>
</comment>
<dbReference type="PROSITE" id="PS00061">
    <property type="entry name" value="ADH_SHORT"/>
    <property type="match status" value="1"/>
</dbReference>
<dbReference type="Pfam" id="PF13561">
    <property type="entry name" value="adh_short_C2"/>
    <property type="match status" value="1"/>
</dbReference>
<accession>A0A8J3Z698</accession>
<keyword evidence="4" id="KW-1185">Reference proteome</keyword>
<dbReference type="AlphaFoldDB" id="A0A8J3Z698"/>